<comment type="subcellular location">
    <subcellularLocation>
        <location evidence="1">Nucleus</location>
    </subcellularLocation>
</comment>
<name>A0AAV1II94_9CHLO</name>
<dbReference type="InterPro" id="IPR013970">
    <property type="entry name" value="Rfa2"/>
</dbReference>
<evidence type="ECO:0000313" key="4">
    <source>
        <dbReference type="EMBL" id="CAK0785704.1"/>
    </source>
</evidence>
<dbReference type="SUPFAM" id="SSF50249">
    <property type="entry name" value="Nucleic acid-binding proteins"/>
    <property type="match status" value="1"/>
</dbReference>
<dbReference type="AlphaFoldDB" id="A0AAV1II94"/>
<dbReference type="InterPro" id="IPR012340">
    <property type="entry name" value="NA-bd_OB-fold"/>
</dbReference>
<dbReference type="GO" id="GO:0031981">
    <property type="term" value="C:nuclear lumen"/>
    <property type="evidence" value="ECO:0007669"/>
    <property type="project" value="UniProtKB-ARBA"/>
</dbReference>
<comment type="similarity">
    <text evidence="2">Belongs to the replication factor A protein 3 family.</text>
</comment>
<comment type="caution">
    <text evidence="4">The sequence shown here is derived from an EMBL/GenBank/DDBJ whole genome shotgun (WGS) entry which is preliminary data.</text>
</comment>
<dbReference type="Proteomes" id="UP001314263">
    <property type="component" value="Unassembled WGS sequence"/>
</dbReference>
<keyword evidence="5" id="KW-1185">Reference proteome</keyword>
<evidence type="ECO:0000256" key="3">
    <source>
        <dbReference type="ARBA" id="ARBA00023242"/>
    </source>
</evidence>
<dbReference type="Pfam" id="PF08661">
    <property type="entry name" value="Rep_fac-A_3"/>
    <property type="match status" value="1"/>
</dbReference>
<dbReference type="PANTHER" id="PTHR47058:SF3">
    <property type="entry name" value="REPLICATION PROTEIN A 14 KDA SUBUNIT A-RELATED"/>
    <property type="match status" value="1"/>
</dbReference>
<dbReference type="Gene3D" id="2.40.50.140">
    <property type="entry name" value="Nucleic acid-binding proteins"/>
    <property type="match status" value="1"/>
</dbReference>
<gene>
    <name evidence="4" type="ORF">CVIRNUC_008915</name>
</gene>
<evidence type="ECO:0008006" key="6">
    <source>
        <dbReference type="Google" id="ProtNLM"/>
    </source>
</evidence>
<dbReference type="EMBL" id="CAUYUE010000013">
    <property type="protein sequence ID" value="CAK0785704.1"/>
    <property type="molecule type" value="Genomic_DNA"/>
</dbReference>
<dbReference type="GO" id="GO:0006281">
    <property type="term" value="P:DNA repair"/>
    <property type="evidence" value="ECO:0007669"/>
    <property type="project" value="InterPro"/>
</dbReference>
<evidence type="ECO:0000256" key="1">
    <source>
        <dbReference type="ARBA" id="ARBA00004123"/>
    </source>
</evidence>
<dbReference type="PANTHER" id="PTHR47058">
    <property type="entry name" value="REPLICATION PROTEIN A 14 KDA SUBUNIT A-RELATED"/>
    <property type="match status" value="1"/>
</dbReference>
<dbReference type="GO" id="GO:0006310">
    <property type="term" value="P:DNA recombination"/>
    <property type="evidence" value="ECO:0007669"/>
    <property type="project" value="InterPro"/>
</dbReference>
<dbReference type="GO" id="GO:0003677">
    <property type="term" value="F:DNA binding"/>
    <property type="evidence" value="ECO:0007669"/>
    <property type="project" value="InterPro"/>
</dbReference>
<reference evidence="4 5" key="1">
    <citation type="submission" date="2023-10" db="EMBL/GenBank/DDBJ databases">
        <authorList>
            <person name="Maclean D."/>
            <person name="Macfadyen A."/>
        </authorList>
    </citation>
    <scope>NUCLEOTIDE SEQUENCE [LARGE SCALE GENOMIC DNA]</scope>
</reference>
<protein>
    <recommendedName>
        <fullName evidence="6">Replication factor A protein 3</fullName>
    </recommendedName>
</protein>
<organism evidence="4 5">
    <name type="scientific">Coccomyxa viridis</name>
    <dbReference type="NCBI Taxonomy" id="1274662"/>
    <lineage>
        <taxon>Eukaryota</taxon>
        <taxon>Viridiplantae</taxon>
        <taxon>Chlorophyta</taxon>
        <taxon>core chlorophytes</taxon>
        <taxon>Trebouxiophyceae</taxon>
        <taxon>Trebouxiophyceae incertae sedis</taxon>
        <taxon>Coccomyxaceae</taxon>
        <taxon>Coccomyxa</taxon>
    </lineage>
</organism>
<keyword evidence="3" id="KW-0539">Nucleus</keyword>
<accession>A0AAV1II94</accession>
<dbReference type="GO" id="GO:0006260">
    <property type="term" value="P:DNA replication"/>
    <property type="evidence" value="ECO:0007669"/>
    <property type="project" value="InterPro"/>
</dbReference>
<evidence type="ECO:0000256" key="2">
    <source>
        <dbReference type="ARBA" id="ARBA00009761"/>
    </source>
</evidence>
<sequence>MERPAPCPRVNFSLMEKFMGQHVLLVCKLVEIDPTANRAHVLTSDGGKVIVALKATAFDSTFVEFEGIVDAPNQLREEARCEFGSSFDMTTYDRLCQLSNTDYRSLYA</sequence>
<proteinExistence type="inferred from homology"/>
<evidence type="ECO:0000313" key="5">
    <source>
        <dbReference type="Proteomes" id="UP001314263"/>
    </source>
</evidence>